<dbReference type="EMBL" id="MZGV01000004">
    <property type="protein sequence ID" value="OPJ64373.1"/>
    <property type="molecule type" value="Genomic_DNA"/>
</dbReference>
<accession>A0A1V4IWW0</accession>
<dbReference type="OrthoDB" id="3172674at2"/>
<name>A0A1V4IWW0_9CLOT</name>
<dbReference type="PROSITE" id="PS51186">
    <property type="entry name" value="GNAT"/>
    <property type="match status" value="1"/>
</dbReference>
<comment type="caution">
    <text evidence="2">The sequence shown here is derived from an EMBL/GenBank/DDBJ whole genome shotgun (WGS) entry which is preliminary data.</text>
</comment>
<protein>
    <submittedName>
        <fullName evidence="2">Acetyltransferase (GNAT) family protein</fullName>
    </submittedName>
</protein>
<keyword evidence="3" id="KW-1185">Reference proteome</keyword>
<dbReference type="InterPro" id="IPR016181">
    <property type="entry name" value="Acyl_CoA_acyltransferase"/>
</dbReference>
<feature type="domain" description="N-acetyltransferase" evidence="1">
    <location>
        <begin position="6"/>
        <end position="154"/>
    </location>
</feature>
<reference evidence="2 3" key="1">
    <citation type="submission" date="2017-03" db="EMBL/GenBank/DDBJ databases">
        <title>Genome sequence of Clostridium oryzae DSM 28571.</title>
        <authorList>
            <person name="Poehlein A."/>
            <person name="Daniel R."/>
        </authorList>
    </citation>
    <scope>NUCLEOTIDE SEQUENCE [LARGE SCALE GENOMIC DNA]</scope>
    <source>
        <strain evidence="2 3">DSM 28571</strain>
    </source>
</reference>
<dbReference type="Pfam" id="PF00583">
    <property type="entry name" value="Acetyltransf_1"/>
    <property type="match status" value="1"/>
</dbReference>
<dbReference type="CDD" id="cd04301">
    <property type="entry name" value="NAT_SF"/>
    <property type="match status" value="1"/>
</dbReference>
<evidence type="ECO:0000313" key="2">
    <source>
        <dbReference type="EMBL" id="OPJ64373.1"/>
    </source>
</evidence>
<dbReference type="AlphaFoldDB" id="A0A1V4IWW0"/>
<dbReference type="InterPro" id="IPR025685">
    <property type="entry name" value="YoaP-like_dom"/>
</dbReference>
<dbReference type="Gene3D" id="3.40.630.30">
    <property type="match status" value="1"/>
</dbReference>
<dbReference type="RefSeq" id="WP_079422022.1">
    <property type="nucleotide sequence ID" value="NZ_MZGV01000004.1"/>
</dbReference>
<organism evidence="2 3">
    <name type="scientific">Clostridium oryzae</name>
    <dbReference type="NCBI Taxonomy" id="1450648"/>
    <lineage>
        <taxon>Bacteria</taxon>
        <taxon>Bacillati</taxon>
        <taxon>Bacillota</taxon>
        <taxon>Clostridia</taxon>
        <taxon>Eubacteriales</taxon>
        <taxon>Clostridiaceae</taxon>
        <taxon>Clostridium</taxon>
    </lineage>
</organism>
<dbReference type="Proteomes" id="UP000190080">
    <property type="component" value="Unassembled WGS sequence"/>
</dbReference>
<dbReference type="GO" id="GO:0016747">
    <property type="term" value="F:acyltransferase activity, transferring groups other than amino-acyl groups"/>
    <property type="evidence" value="ECO:0007669"/>
    <property type="project" value="InterPro"/>
</dbReference>
<keyword evidence="2" id="KW-0808">Transferase</keyword>
<evidence type="ECO:0000313" key="3">
    <source>
        <dbReference type="Proteomes" id="UP000190080"/>
    </source>
</evidence>
<dbReference type="STRING" id="1450648.CLORY_05670"/>
<dbReference type="Pfam" id="PF14268">
    <property type="entry name" value="YoaP"/>
    <property type="match status" value="1"/>
</dbReference>
<evidence type="ECO:0000259" key="1">
    <source>
        <dbReference type="PROSITE" id="PS51186"/>
    </source>
</evidence>
<dbReference type="InterPro" id="IPR000182">
    <property type="entry name" value="GNAT_dom"/>
</dbReference>
<dbReference type="SUPFAM" id="SSF55729">
    <property type="entry name" value="Acyl-CoA N-acyltransferases (Nat)"/>
    <property type="match status" value="1"/>
</dbReference>
<proteinExistence type="predicted"/>
<sequence>MCTDFINLTTENLANEHLCCIIRSKKAHQGVEEKRQWLSDRLNEGHVFRKLNEKATVFIEYAPLETAWVPITGDNYYYIYCLWVTGSYKGKGYGKSLMEYCLADAKEKGKSGICMLGAKKQKHWLSDQGFAKKFGFEVVDTTDNGYELLALSFDGTAPKFTESAKKQEIESKDLIIYYDVQCPYIYQNIEKIKQHCEINDIPVSLIKVDELQKAKELPCVFNNYAVFYNGRFETVNLLDTGSLERMNKRCQPRDK</sequence>
<gene>
    <name evidence="2" type="ORF">CLORY_05670</name>
</gene>